<sequence>MKWSMLGRITAQTFNFDQTFYPYRKNDFALNFFQDSCVQNNLKMIDFHGLWRPLDRDIMHVDTESVPCTKVSTEIFDPIFKHGIIHSSGRIVKCYHDFYADFDELRKMLLEEDSENFNVIPSEDRQEFLFRLFKHICVGGELNQYEDVISPYIKTAKKMYKDLVSVQKDPETKEMKVVSTVMKVLAYDKTGVCYPSEQNEEQSFAYLCVDPLKRHVHVLYHSYGLGLSSHTTALSS</sequence>
<dbReference type="OrthoDB" id="10259249at2759"/>
<reference evidence="9" key="1">
    <citation type="submission" date="2025-08" db="UniProtKB">
        <authorList>
            <consortium name="RefSeq"/>
        </authorList>
    </citation>
    <scope>IDENTIFICATION</scope>
</reference>
<evidence type="ECO:0000313" key="8">
    <source>
        <dbReference type="Proteomes" id="UP000504632"/>
    </source>
</evidence>
<proteinExistence type="inferred from homology"/>
<evidence type="ECO:0000256" key="6">
    <source>
        <dbReference type="ARBA" id="ARBA00023212"/>
    </source>
</evidence>
<gene>
    <name evidence="9" type="primary">cfap300</name>
</gene>
<comment type="function">
    <text evidence="1">Cilium- and flagellum-specific protein that plays a role in axonemal structure organization and motility. May play a role in outer and inner dynein arm assembly.</text>
</comment>
<dbReference type="GeneID" id="115819482"/>
<dbReference type="RefSeq" id="XP_030638852.1">
    <property type="nucleotide sequence ID" value="XM_030782992.1"/>
</dbReference>
<accession>A0A6J2W3T6</accession>
<keyword evidence="6" id="KW-0206">Cytoskeleton</keyword>
<protein>
    <recommendedName>
        <fullName evidence="4">Cilia- and flagella-associated protein 300</fullName>
    </recommendedName>
</protein>
<evidence type="ECO:0000256" key="1">
    <source>
        <dbReference type="ARBA" id="ARBA00002404"/>
    </source>
</evidence>
<evidence type="ECO:0000256" key="7">
    <source>
        <dbReference type="ARBA" id="ARBA00023273"/>
    </source>
</evidence>
<evidence type="ECO:0000256" key="5">
    <source>
        <dbReference type="ARBA" id="ARBA00022490"/>
    </source>
</evidence>
<dbReference type="FunCoup" id="A0A6J2W3T6">
    <property type="interactions" value="71"/>
</dbReference>
<keyword evidence="9" id="KW-0282">Flagellum</keyword>
<dbReference type="PANTHER" id="PTHR31078">
    <property type="entry name" value="CILIA- AND FLAGELLA-ASSOCIATED PROTEIN 300"/>
    <property type="match status" value="1"/>
</dbReference>
<evidence type="ECO:0000256" key="2">
    <source>
        <dbReference type="ARBA" id="ARBA00004430"/>
    </source>
</evidence>
<comment type="similarity">
    <text evidence="3">Belongs to the CFAP300 family.</text>
</comment>
<dbReference type="GO" id="GO:0005930">
    <property type="term" value="C:axoneme"/>
    <property type="evidence" value="ECO:0007669"/>
    <property type="project" value="UniProtKB-SubCell"/>
</dbReference>
<dbReference type="CTD" id="85016"/>
<dbReference type="Pfam" id="PF14926">
    <property type="entry name" value="CFAP300"/>
    <property type="match status" value="1"/>
</dbReference>
<dbReference type="PANTHER" id="PTHR31078:SF1">
    <property type="entry name" value="CILIA- AND FLAGELLA-ASSOCIATED PROTEIN 300"/>
    <property type="match status" value="1"/>
</dbReference>
<evidence type="ECO:0000256" key="3">
    <source>
        <dbReference type="ARBA" id="ARBA00009205"/>
    </source>
</evidence>
<organism evidence="8 9">
    <name type="scientific">Chanos chanos</name>
    <name type="common">Milkfish</name>
    <name type="synonym">Mugil chanos</name>
    <dbReference type="NCBI Taxonomy" id="29144"/>
    <lineage>
        <taxon>Eukaryota</taxon>
        <taxon>Metazoa</taxon>
        <taxon>Chordata</taxon>
        <taxon>Craniata</taxon>
        <taxon>Vertebrata</taxon>
        <taxon>Euteleostomi</taxon>
        <taxon>Actinopterygii</taxon>
        <taxon>Neopterygii</taxon>
        <taxon>Teleostei</taxon>
        <taxon>Ostariophysi</taxon>
        <taxon>Gonorynchiformes</taxon>
        <taxon>Chanidae</taxon>
        <taxon>Chanos</taxon>
    </lineage>
</organism>
<keyword evidence="7" id="KW-0966">Cell projection</keyword>
<dbReference type="Proteomes" id="UP000504632">
    <property type="component" value="Chromosome 8"/>
</dbReference>
<keyword evidence="5" id="KW-0963">Cytoplasm</keyword>
<name>A0A6J2W3T6_CHACN</name>
<dbReference type="AlphaFoldDB" id="A0A6J2W3T6"/>
<dbReference type="InParanoid" id="A0A6J2W3T6"/>
<comment type="subcellular location">
    <subcellularLocation>
        <location evidence="2">Cytoplasm</location>
        <location evidence="2">Cytoskeleton</location>
        <location evidence="2">Cilium axoneme</location>
    </subcellularLocation>
</comment>
<evidence type="ECO:0000313" key="9">
    <source>
        <dbReference type="RefSeq" id="XP_030638852.1"/>
    </source>
</evidence>
<evidence type="ECO:0000256" key="4">
    <source>
        <dbReference type="ARBA" id="ARBA00022174"/>
    </source>
</evidence>
<keyword evidence="8" id="KW-1185">Reference proteome</keyword>
<dbReference type="InterPro" id="IPR029416">
    <property type="entry name" value="CFAP300"/>
</dbReference>
<keyword evidence="9" id="KW-0969">Cilium</keyword>